<feature type="domain" description="N-acetyltransferase" evidence="3">
    <location>
        <begin position="7"/>
        <end position="153"/>
    </location>
</feature>
<keyword evidence="1" id="KW-0808">Transferase</keyword>
<dbReference type="InterPro" id="IPR016181">
    <property type="entry name" value="Acyl_CoA_acyltransferase"/>
</dbReference>
<dbReference type="PANTHER" id="PTHR43877">
    <property type="entry name" value="AMINOALKYLPHOSPHONATE N-ACETYLTRANSFERASE-RELATED-RELATED"/>
    <property type="match status" value="1"/>
</dbReference>
<dbReference type="InterPro" id="IPR000182">
    <property type="entry name" value="GNAT_dom"/>
</dbReference>
<dbReference type="InterPro" id="IPR050832">
    <property type="entry name" value="Bact_Acetyltransf"/>
</dbReference>
<dbReference type="EMBL" id="BAAAPN010000051">
    <property type="protein sequence ID" value="GAA1762552.1"/>
    <property type="molecule type" value="Genomic_DNA"/>
</dbReference>
<dbReference type="Pfam" id="PF00583">
    <property type="entry name" value="Acetyltransf_1"/>
    <property type="match status" value="1"/>
</dbReference>
<gene>
    <name evidence="4" type="primary">rimI</name>
    <name evidence="4" type="ORF">GCM10009810_22310</name>
</gene>
<evidence type="ECO:0000256" key="1">
    <source>
        <dbReference type="ARBA" id="ARBA00022679"/>
    </source>
</evidence>
<dbReference type="InterPro" id="IPR006464">
    <property type="entry name" value="AcTrfase_RimI/Ard1"/>
</dbReference>
<comment type="caution">
    <text evidence="4">The sequence shown here is derived from an EMBL/GenBank/DDBJ whole genome shotgun (WGS) entry which is preliminary data.</text>
</comment>
<dbReference type="Proteomes" id="UP001501475">
    <property type="component" value="Unassembled WGS sequence"/>
</dbReference>
<dbReference type="SUPFAM" id="SSF55729">
    <property type="entry name" value="Acyl-CoA N-acyltransferases (Nat)"/>
    <property type="match status" value="1"/>
</dbReference>
<proteinExistence type="predicted"/>
<accession>A0ABN2KQ11</accession>
<evidence type="ECO:0000256" key="2">
    <source>
        <dbReference type="ARBA" id="ARBA00023315"/>
    </source>
</evidence>
<dbReference type="RefSeq" id="WP_344066142.1">
    <property type="nucleotide sequence ID" value="NZ_BAAAPN010000051.1"/>
</dbReference>
<sequence>MIAEAAVDVRPMSWTDLDDVDALERLLFPADGWSLATWWAELAARPRREYVVARVADSVVGYAGIDHGGDTADVMTIGVSPRVGGRGIGRILLGELIGRAVREGADAVLLEVRADNIAAIGLYRGAGFETIQTRRRYYQPGDVDALVMRKLLFPQSDSVTTDKEDR</sequence>
<evidence type="ECO:0000313" key="5">
    <source>
        <dbReference type="Proteomes" id="UP001501475"/>
    </source>
</evidence>
<keyword evidence="2" id="KW-0012">Acyltransferase</keyword>
<keyword evidence="4" id="KW-0689">Ribosomal protein</keyword>
<dbReference type="GO" id="GO:0005840">
    <property type="term" value="C:ribosome"/>
    <property type="evidence" value="ECO:0007669"/>
    <property type="project" value="UniProtKB-KW"/>
</dbReference>
<evidence type="ECO:0000259" key="3">
    <source>
        <dbReference type="PROSITE" id="PS51186"/>
    </source>
</evidence>
<protein>
    <submittedName>
        <fullName evidence="4">Ribosomal protein S18-alanine N-acetyltransferase</fullName>
    </submittedName>
</protein>
<reference evidence="4 5" key="1">
    <citation type="journal article" date="2019" name="Int. J. Syst. Evol. Microbiol.">
        <title>The Global Catalogue of Microorganisms (GCM) 10K type strain sequencing project: providing services to taxonomists for standard genome sequencing and annotation.</title>
        <authorList>
            <consortium name="The Broad Institute Genomics Platform"/>
            <consortium name="The Broad Institute Genome Sequencing Center for Infectious Disease"/>
            <person name="Wu L."/>
            <person name="Ma J."/>
        </authorList>
    </citation>
    <scope>NUCLEOTIDE SEQUENCE [LARGE SCALE GENOMIC DNA]</scope>
    <source>
        <strain evidence="4 5">JCM 15591</strain>
    </source>
</reference>
<dbReference type="CDD" id="cd04301">
    <property type="entry name" value="NAT_SF"/>
    <property type="match status" value="1"/>
</dbReference>
<dbReference type="PROSITE" id="PS51186">
    <property type="entry name" value="GNAT"/>
    <property type="match status" value="1"/>
</dbReference>
<dbReference type="NCBIfam" id="TIGR01575">
    <property type="entry name" value="rimI"/>
    <property type="match status" value="1"/>
</dbReference>
<dbReference type="Gene3D" id="3.40.630.30">
    <property type="match status" value="1"/>
</dbReference>
<organism evidence="4 5">
    <name type="scientific">Nostocoides vanveenii</name>
    <dbReference type="NCBI Taxonomy" id="330835"/>
    <lineage>
        <taxon>Bacteria</taxon>
        <taxon>Bacillati</taxon>
        <taxon>Actinomycetota</taxon>
        <taxon>Actinomycetes</taxon>
        <taxon>Micrococcales</taxon>
        <taxon>Intrasporangiaceae</taxon>
        <taxon>Nostocoides</taxon>
    </lineage>
</organism>
<evidence type="ECO:0000313" key="4">
    <source>
        <dbReference type="EMBL" id="GAA1762552.1"/>
    </source>
</evidence>
<keyword evidence="4" id="KW-0687">Ribonucleoprotein</keyword>
<keyword evidence="5" id="KW-1185">Reference proteome</keyword>
<name>A0ABN2KQ11_9MICO</name>